<dbReference type="EMBL" id="VIWP01000028">
    <property type="protein sequence ID" value="TWF41177.1"/>
    <property type="molecule type" value="Genomic_DNA"/>
</dbReference>
<comment type="caution">
    <text evidence="1">The sequence shown here is derived from an EMBL/GenBank/DDBJ whole genome shotgun (WGS) entry which is preliminary data.</text>
</comment>
<dbReference type="Proteomes" id="UP000320653">
    <property type="component" value="Unassembled WGS sequence"/>
</dbReference>
<reference evidence="1 2" key="1">
    <citation type="submission" date="2019-06" db="EMBL/GenBank/DDBJ databases">
        <title>Sorghum-associated microbial communities from plants grown in Nebraska, USA.</title>
        <authorList>
            <person name="Schachtman D."/>
        </authorList>
    </citation>
    <scope>NUCLEOTIDE SEQUENCE [LARGE SCALE GENOMIC DNA]</scope>
    <source>
        <strain evidence="1 2">1225</strain>
    </source>
</reference>
<name>A0A561PSS9_9HYPH</name>
<dbReference type="OrthoDB" id="8421906at2"/>
<dbReference type="RefSeq" id="WP_145643844.1">
    <property type="nucleotide sequence ID" value="NZ_VIWP01000028.1"/>
</dbReference>
<organism evidence="1 2">
    <name type="scientific">Neorhizobium alkalisoli</name>
    <dbReference type="NCBI Taxonomy" id="528178"/>
    <lineage>
        <taxon>Bacteria</taxon>
        <taxon>Pseudomonadati</taxon>
        <taxon>Pseudomonadota</taxon>
        <taxon>Alphaproteobacteria</taxon>
        <taxon>Hyphomicrobiales</taxon>
        <taxon>Rhizobiaceae</taxon>
        <taxon>Rhizobium/Agrobacterium group</taxon>
        <taxon>Neorhizobium</taxon>
    </lineage>
</organism>
<evidence type="ECO:0000313" key="2">
    <source>
        <dbReference type="Proteomes" id="UP000320653"/>
    </source>
</evidence>
<gene>
    <name evidence="1" type="ORF">FHW37_1282</name>
</gene>
<sequence length="145" mass="16284">MRTLDNIAWALSGKGRADLAQSTHRGEADIWQSVAFYNYIPVVLTDTARNGRPTNDHYKIAVEPFEKVLADLKPEVLLICGYGLFPYIVKNHWPAAIEKPWDFRGDYVDVGTNGGIRAIRLIHPSTGFSHSHWHKVITEAVTTQA</sequence>
<dbReference type="AlphaFoldDB" id="A0A561PSS9"/>
<protein>
    <recommendedName>
        <fullName evidence="3">Uracil DNA glycosylase superfamily protein</fullName>
    </recommendedName>
</protein>
<keyword evidence="2" id="KW-1185">Reference proteome</keyword>
<evidence type="ECO:0000313" key="1">
    <source>
        <dbReference type="EMBL" id="TWF41177.1"/>
    </source>
</evidence>
<evidence type="ECO:0008006" key="3">
    <source>
        <dbReference type="Google" id="ProtNLM"/>
    </source>
</evidence>
<proteinExistence type="predicted"/>
<accession>A0A561PSS9</accession>